<dbReference type="AlphaFoldDB" id="A0A849I9T7"/>
<protein>
    <submittedName>
        <fullName evidence="2">Uncharacterized protein</fullName>
    </submittedName>
</protein>
<keyword evidence="3" id="KW-1185">Reference proteome</keyword>
<accession>A0A849I9T7</accession>
<dbReference type="EMBL" id="JABEPP010000003">
    <property type="protein sequence ID" value="NNM73035.1"/>
    <property type="molecule type" value="Genomic_DNA"/>
</dbReference>
<dbReference type="RefSeq" id="WP_171218536.1">
    <property type="nucleotide sequence ID" value="NZ_JABEPP010000003.1"/>
</dbReference>
<reference evidence="2 3" key="1">
    <citation type="submission" date="2020-04" db="EMBL/GenBank/DDBJ databases">
        <title>Enterovirga sp. isolate from soil.</title>
        <authorList>
            <person name="Chea S."/>
            <person name="Kim D.-U."/>
        </authorList>
    </citation>
    <scope>NUCLEOTIDE SEQUENCE [LARGE SCALE GENOMIC DNA]</scope>
    <source>
        <strain evidence="2 3">DB1703</strain>
    </source>
</reference>
<evidence type="ECO:0000313" key="3">
    <source>
        <dbReference type="Proteomes" id="UP000564885"/>
    </source>
</evidence>
<keyword evidence="1" id="KW-0732">Signal</keyword>
<feature type="chain" id="PRO_5032850435" evidence="1">
    <location>
        <begin position="35"/>
        <end position="102"/>
    </location>
</feature>
<organism evidence="2 3">
    <name type="scientific">Enterovirga aerilata</name>
    <dbReference type="NCBI Taxonomy" id="2730920"/>
    <lineage>
        <taxon>Bacteria</taxon>
        <taxon>Pseudomonadati</taxon>
        <taxon>Pseudomonadota</taxon>
        <taxon>Alphaproteobacteria</taxon>
        <taxon>Hyphomicrobiales</taxon>
        <taxon>Methylobacteriaceae</taxon>
        <taxon>Enterovirga</taxon>
    </lineage>
</organism>
<comment type="caution">
    <text evidence="2">The sequence shown here is derived from an EMBL/GenBank/DDBJ whole genome shotgun (WGS) entry which is preliminary data.</text>
</comment>
<proteinExistence type="predicted"/>
<gene>
    <name evidence="2" type="ORF">HJG44_11660</name>
</gene>
<name>A0A849I9T7_9HYPH</name>
<sequence>MSSKLKLAGMAAGFAATMAGIGLIGAGESTPAAAAPAAAAYAAPPQARPVESPPAVVTQEAAARPAVDCARQAWPYVARECLAAADGTPVRKVSRTITASGR</sequence>
<feature type="signal peptide" evidence="1">
    <location>
        <begin position="1"/>
        <end position="34"/>
    </location>
</feature>
<evidence type="ECO:0000313" key="2">
    <source>
        <dbReference type="EMBL" id="NNM73035.1"/>
    </source>
</evidence>
<dbReference type="Proteomes" id="UP000564885">
    <property type="component" value="Unassembled WGS sequence"/>
</dbReference>
<evidence type="ECO:0000256" key="1">
    <source>
        <dbReference type="SAM" id="SignalP"/>
    </source>
</evidence>